<feature type="compositionally biased region" description="Basic and acidic residues" evidence="3">
    <location>
        <begin position="56"/>
        <end position="71"/>
    </location>
</feature>
<feature type="domain" description="CBS" evidence="5">
    <location>
        <begin position="161"/>
        <end position="217"/>
    </location>
</feature>
<dbReference type="SUPFAM" id="SSF54277">
    <property type="entry name" value="CAD &amp; PB1 domains"/>
    <property type="match status" value="1"/>
</dbReference>
<dbReference type="CDD" id="cd17781">
    <property type="entry name" value="CBS_pair_MUG70_1"/>
    <property type="match status" value="1"/>
</dbReference>
<feature type="compositionally biased region" description="Polar residues" evidence="3">
    <location>
        <begin position="23"/>
        <end position="32"/>
    </location>
</feature>
<dbReference type="Pfam" id="PF00564">
    <property type="entry name" value="PB1"/>
    <property type="match status" value="1"/>
</dbReference>
<dbReference type="PANTHER" id="PTHR48108">
    <property type="entry name" value="CBS DOMAIN-CONTAINING PROTEIN CBSX2, CHLOROPLASTIC"/>
    <property type="match status" value="1"/>
</dbReference>
<feature type="domain" description="PB1" evidence="6">
    <location>
        <begin position="471"/>
        <end position="573"/>
    </location>
</feature>
<feature type="region of interest" description="Disordered" evidence="3">
    <location>
        <begin position="594"/>
        <end position="622"/>
    </location>
</feature>
<evidence type="ECO:0000256" key="3">
    <source>
        <dbReference type="SAM" id="MobiDB-lite"/>
    </source>
</evidence>
<feature type="transmembrane region" description="Helical" evidence="4">
    <location>
        <begin position="651"/>
        <end position="671"/>
    </location>
</feature>
<dbReference type="InterPro" id="IPR053793">
    <property type="entry name" value="PB1-like"/>
</dbReference>
<evidence type="ECO:0008006" key="11">
    <source>
        <dbReference type="Google" id="ProtNLM"/>
    </source>
</evidence>
<feature type="region of interest" description="Disordered" evidence="3">
    <location>
        <begin position="1"/>
        <end position="92"/>
    </location>
</feature>
<feature type="region of interest" description="Disordered" evidence="3">
    <location>
        <begin position="440"/>
        <end position="466"/>
    </location>
</feature>
<evidence type="ECO:0000259" key="5">
    <source>
        <dbReference type="PROSITE" id="PS51371"/>
    </source>
</evidence>
<dbReference type="SMART" id="SM00666">
    <property type="entry name" value="PB1"/>
    <property type="match status" value="1"/>
</dbReference>
<evidence type="ECO:0000256" key="2">
    <source>
        <dbReference type="PROSITE-ProRule" id="PRU00703"/>
    </source>
</evidence>
<comment type="caution">
    <text evidence="8">The sequence shown here is derived from an EMBL/GenBank/DDBJ whole genome shotgun (WGS) entry which is preliminary data.</text>
</comment>
<evidence type="ECO:0000313" key="9">
    <source>
        <dbReference type="Proteomes" id="UP000742024"/>
    </source>
</evidence>
<evidence type="ECO:0000259" key="6">
    <source>
        <dbReference type="PROSITE" id="PS51745"/>
    </source>
</evidence>
<dbReference type="Proteomes" id="UP000742024">
    <property type="component" value="Unassembled WGS sequence"/>
</dbReference>
<sequence length="676" mass="72956">MSGNTMRGTTSQRNQGRGPIPFATNSPASSNIPRPVLDPQPSESSSSVSASRQKQTKRDEAIRRKMESDLSKKKHLTSRARHSRKAPPGTVLALKPSPALQIKPNTTVSEAAQLMAAKREDCVLVTDDDERIAGIFTAKDLAFRVVGAGHKAANVTIAEIMTKNPLCARTDTSATDALDLMVRKGFRHLPVMDENQDISGILDITKCFYDAMEKLERAYSSSRKLYDALEGVHSELGSTQPQQIIQYVEALRSKMSGPTLESVLNGIPPTTVSVRTSVKEAAAMMKENHTTAVLVQDAGAITGIFTSKDVVLRVIAPGLDPANCSVVRVMTPHPDFAPMDMTIQAALRKMHDGHYLNLPVMNGEGEIVGMVDVLKLTYATLEQINTMSSGDGEGPAWNKFWLSIDHETESIVSGDGSHSHYHTNMGSRLMSDVNRDRIGDSVAPGDSASHVGAESPAHSIAPEIPEQNPDDVPFAFKFKAPSGRVHRLQVVASQGMEALITAVAGKLGNEVDSIGGAPSVDEEGKMSYSGFALSYMDDEGDSVSITTNNDLREAIVLARQGRRDKVDLFVHDPEKPPVAATPVVETPVVCTPPISTASGLRERSRAYKDDDDEDDDEDEEVEQDYATIRRPRRIKTAPAQAQLIAGVPNDLLLPGAIVTLAVVIVGVFTIARATSR</sequence>
<dbReference type="AlphaFoldDB" id="A0A9P7MNH2"/>
<dbReference type="SUPFAM" id="SSF54631">
    <property type="entry name" value="CBS-domain pair"/>
    <property type="match status" value="2"/>
</dbReference>
<dbReference type="PROSITE" id="PS51745">
    <property type="entry name" value="PB1"/>
    <property type="match status" value="1"/>
</dbReference>
<protein>
    <recommendedName>
        <fullName evidence="11">CBS and PB1 domain protein</fullName>
    </recommendedName>
</protein>
<feature type="compositionally biased region" description="Acidic residues" evidence="3">
    <location>
        <begin position="609"/>
        <end position="622"/>
    </location>
</feature>
<feature type="compositionally biased region" description="Polar residues" evidence="3">
    <location>
        <begin position="1"/>
        <end position="15"/>
    </location>
</feature>
<gene>
    <name evidence="8" type="ORF">E4U56_003039</name>
    <name evidence="7" type="ORF">E4U57_001703</name>
</gene>
<reference evidence="8 9" key="1">
    <citation type="journal article" date="2020" name="bioRxiv">
        <title>Whole genome comparisons of ergot fungi reveals the divergence and evolution of species within the genus Claviceps are the result of varying mechanisms driving genome evolution and host range expansion.</title>
        <authorList>
            <person name="Wyka S.A."/>
            <person name="Mondo S.J."/>
            <person name="Liu M."/>
            <person name="Dettman J."/>
            <person name="Nalam V."/>
            <person name="Broders K.D."/>
        </authorList>
    </citation>
    <scope>NUCLEOTIDE SEQUENCE</scope>
    <source>
        <strain evidence="8">CCC 1102</strain>
        <strain evidence="7 9">LM583</strain>
    </source>
</reference>
<evidence type="ECO:0000256" key="4">
    <source>
        <dbReference type="SAM" id="Phobius"/>
    </source>
</evidence>
<dbReference type="CDD" id="cd17782">
    <property type="entry name" value="CBS_pair_MUG70_2"/>
    <property type="match status" value="1"/>
</dbReference>
<dbReference type="OrthoDB" id="418595at2759"/>
<keyword evidence="1" id="KW-0677">Repeat</keyword>
<feature type="domain" description="CBS" evidence="5">
    <location>
        <begin position="330"/>
        <end position="387"/>
    </location>
</feature>
<dbReference type="Pfam" id="PF00571">
    <property type="entry name" value="CBS"/>
    <property type="match status" value="4"/>
</dbReference>
<dbReference type="PANTHER" id="PTHR48108:SF26">
    <property type="entry name" value="CBS DOMAIN-CONTAINING PROTEIN DDB_G0289609"/>
    <property type="match status" value="1"/>
</dbReference>
<keyword evidence="4" id="KW-0812">Transmembrane</keyword>
<feature type="domain" description="CBS" evidence="5">
    <location>
        <begin position="94"/>
        <end position="152"/>
    </location>
</feature>
<evidence type="ECO:0000313" key="7">
    <source>
        <dbReference type="EMBL" id="KAG5957818.1"/>
    </source>
</evidence>
<dbReference type="CDD" id="cd06409">
    <property type="entry name" value="PB1_MUG70"/>
    <property type="match status" value="1"/>
</dbReference>
<dbReference type="InterPro" id="IPR000270">
    <property type="entry name" value="PB1_dom"/>
</dbReference>
<dbReference type="EMBL" id="SRPR01000164">
    <property type="protein sequence ID" value="KAG5957818.1"/>
    <property type="molecule type" value="Genomic_DNA"/>
</dbReference>
<feature type="domain" description="CBS" evidence="5">
    <location>
        <begin position="264"/>
        <end position="321"/>
    </location>
</feature>
<dbReference type="Proteomes" id="UP000784919">
    <property type="component" value="Unassembled WGS sequence"/>
</dbReference>
<dbReference type="InterPro" id="IPR051462">
    <property type="entry name" value="CBS_domain-containing"/>
</dbReference>
<feature type="compositionally biased region" description="Low complexity" evidence="3">
    <location>
        <begin position="42"/>
        <end position="51"/>
    </location>
</feature>
<keyword evidence="9" id="KW-1185">Reference proteome</keyword>
<dbReference type="InterPro" id="IPR046342">
    <property type="entry name" value="CBS_dom_sf"/>
</dbReference>
<evidence type="ECO:0000256" key="1">
    <source>
        <dbReference type="ARBA" id="ARBA00022737"/>
    </source>
</evidence>
<evidence type="ECO:0000313" key="10">
    <source>
        <dbReference type="Proteomes" id="UP000784919"/>
    </source>
</evidence>
<feature type="compositionally biased region" description="Basic residues" evidence="3">
    <location>
        <begin position="72"/>
        <end position="85"/>
    </location>
</feature>
<dbReference type="InterPro" id="IPR000644">
    <property type="entry name" value="CBS_dom"/>
</dbReference>
<keyword evidence="4" id="KW-1133">Transmembrane helix</keyword>
<dbReference type="Gene3D" id="3.10.20.90">
    <property type="entry name" value="Phosphatidylinositol 3-kinase Catalytic Subunit, Chain A, domain 1"/>
    <property type="match status" value="1"/>
</dbReference>
<keyword evidence="2" id="KW-0129">CBS domain</keyword>
<dbReference type="PROSITE" id="PS51371">
    <property type="entry name" value="CBS"/>
    <property type="match status" value="4"/>
</dbReference>
<accession>A0A9P7MNH2</accession>
<proteinExistence type="predicted"/>
<evidence type="ECO:0000313" key="8">
    <source>
        <dbReference type="EMBL" id="KAG5963073.1"/>
    </source>
</evidence>
<organism evidence="8 10">
    <name type="scientific">Claviceps arundinis</name>
    <dbReference type="NCBI Taxonomy" id="1623583"/>
    <lineage>
        <taxon>Eukaryota</taxon>
        <taxon>Fungi</taxon>
        <taxon>Dikarya</taxon>
        <taxon>Ascomycota</taxon>
        <taxon>Pezizomycotina</taxon>
        <taxon>Sordariomycetes</taxon>
        <taxon>Hypocreomycetidae</taxon>
        <taxon>Hypocreales</taxon>
        <taxon>Clavicipitaceae</taxon>
        <taxon>Claviceps</taxon>
    </lineage>
</organism>
<dbReference type="Gene3D" id="3.10.580.10">
    <property type="entry name" value="CBS-domain"/>
    <property type="match status" value="2"/>
</dbReference>
<dbReference type="SMART" id="SM00116">
    <property type="entry name" value="CBS"/>
    <property type="match status" value="4"/>
</dbReference>
<name>A0A9P7MNH2_9HYPO</name>
<keyword evidence="4" id="KW-0472">Membrane</keyword>
<dbReference type="EMBL" id="SRPS01000202">
    <property type="protein sequence ID" value="KAG5963073.1"/>
    <property type="molecule type" value="Genomic_DNA"/>
</dbReference>